<gene>
    <name evidence="1" type="ORF">MILVUS5_LOCUS33597</name>
</gene>
<protein>
    <submittedName>
        <fullName evidence="1">Uncharacterized protein</fullName>
    </submittedName>
</protein>
<evidence type="ECO:0000313" key="2">
    <source>
        <dbReference type="Proteomes" id="UP001177021"/>
    </source>
</evidence>
<name>A0ACB0LLT4_TRIPR</name>
<dbReference type="EMBL" id="CASHSV030000615">
    <property type="protein sequence ID" value="CAJ2669376.1"/>
    <property type="molecule type" value="Genomic_DNA"/>
</dbReference>
<keyword evidence="2" id="KW-1185">Reference proteome</keyword>
<sequence>MLTRESKWKRKFILIELGKNESSWRLKKEKQEPKPDFRLDADSRDSQSWWGNLCSSGVPLFQQEDA</sequence>
<proteinExistence type="predicted"/>
<evidence type="ECO:0000313" key="1">
    <source>
        <dbReference type="EMBL" id="CAJ2669376.1"/>
    </source>
</evidence>
<dbReference type="Proteomes" id="UP001177021">
    <property type="component" value="Unassembled WGS sequence"/>
</dbReference>
<reference evidence="1" key="1">
    <citation type="submission" date="2023-10" db="EMBL/GenBank/DDBJ databases">
        <authorList>
            <person name="Rodriguez Cubillos JULIANA M."/>
            <person name="De Vega J."/>
        </authorList>
    </citation>
    <scope>NUCLEOTIDE SEQUENCE</scope>
</reference>
<organism evidence="1 2">
    <name type="scientific">Trifolium pratense</name>
    <name type="common">Red clover</name>
    <dbReference type="NCBI Taxonomy" id="57577"/>
    <lineage>
        <taxon>Eukaryota</taxon>
        <taxon>Viridiplantae</taxon>
        <taxon>Streptophyta</taxon>
        <taxon>Embryophyta</taxon>
        <taxon>Tracheophyta</taxon>
        <taxon>Spermatophyta</taxon>
        <taxon>Magnoliopsida</taxon>
        <taxon>eudicotyledons</taxon>
        <taxon>Gunneridae</taxon>
        <taxon>Pentapetalae</taxon>
        <taxon>rosids</taxon>
        <taxon>fabids</taxon>
        <taxon>Fabales</taxon>
        <taxon>Fabaceae</taxon>
        <taxon>Papilionoideae</taxon>
        <taxon>50 kb inversion clade</taxon>
        <taxon>NPAAA clade</taxon>
        <taxon>Hologalegina</taxon>
        <taxon>IRL clade</taxon>
        <taxon>Trifolieae</taxon>
        <taxon>Trifolium</taxon>
    </lineage>
</organism>
<accession>A0ACB0LLT4</accession>
<comment type="caution">
    <text evidence="1">The sequence shown here is derived from an EMBL/GenBank/DDBJ whole genome shotgun (WGS) entry which is preliminary data.</text>
</comment>